<reference evidence="1 2" key="1">
    <citation type="submission" date="2017-06" db="EMBL/GenBank/DDBJ databases">
        <authorList>
            <consortium name="Pathogen Informatics"/>
        </authorList>
    </citation>
    <scope>NUCLEOTIDE SEQUENCE [LARGE SCALE GENOMIC DNA]</scope>
    <source>
        <strain evidence="1 2">NCTC13161</strain>
    </source>
</reference>
<dbReference type="Proteomes" id="UP000215126">
    <property type="component" value="Chromosome 1"/>
</dbReference>
<protein>
    <submittedName>
        <fullName evidence="1">Uncharacterized protein</fullName>
    </submittedName>
</protein>
<organism evidence="1 2">
    <name type="scientific">Pandoraea sputorum</name>
    <dbReference type="NCBI Taxonomy" id="93222"/>
    <lineage>
        <taxon>Bacteria</taxon>
        <taxon>Pseudomonadati</taxon>
        <taxon>Pseudomonadota</taxon>
        <taxon>Betaproteobacteria</taxon>
        <taxon>Burkholderiales</taxon>
        <taxon>Burkholderiaceae</taxon>
        <taxon>Pandoraea</taxon>
    </lineage>
</organism>
<gene>
    <name evidence="1" type="ORF">SAMEA4530655_04956</name>
</gene>
<accession>A0A239SYP5</accession>
<name>A0A239SYP5_9BURK</name>
<evidence type="ECO:0000313" key="2">
    <source>
        <dbReference type="Proteomes" id="UP000215126"/>
    </source>
</evidence>
<proteinExistence type="predicted"/>
<evidence type="ECO:0000313" key="1">
    <source>
        <dbReference type="EMBL" id="SNU90382.1"/>
    </source>
</evidence>
<dbReference type="AlphaFoldDB" id="A0A239SYP5"/>
<keyword evidence="2" id="KW-1185">Reference proteome</keyword>
<sequence length="37" mass="3607">MRKLMVAVLLCLTGLAGVVVATSPAAACDQTSSGSGK</sequence>
<dbReference type="EMBL" id="LT906435">
    <property type="protein sequence ID" value="SNU90382.1"/>
    <property type="molecule type" value="Genomic_DNA"/>
</dbReference>